<dbReference type="eggNOG" id="ENOG502RHSJ">
    <property type="taxonomic scope" value="Eukaryota"/>
</dbReference>
<dbReference type="InParanoid" id="F0Z6M8"/>
<dbReference type="VEuPathDB" id="AmoebaDB:DICPUDRAFT_74104"/>
<dbReference type="Proteomes" id="UP000001064">
    <property type="component" value="Unassembled WGS sequence"/>
</dbReference>
<dbReference type="KEGG" id="dpp:DICPUDRAFT_74104"/>
<evidence type="ECO:0000313" key="1">
    <source>
        <dbReference type="EMBL" id="EGC40340.1"/>
    </source>
</evidence>
<proteinExistence type="predicted"/>
<keyword evidence="2" id="KW-1185">Reference proteome</keyword>
<dbReference type="OMA" id="WNINEMI"/>
<dbReference type="AlphaFoldDB" id="F0Z6M8"/>
<protein>
    <submittedName>
        <fullName evidence="1">Uncharacterized protein</fullName>
    </submittedName>
</protein>
<evidence type="ECO:0000313" key="2">
    <source>
        <dbReference type="Proteomes" id="UP000001064"/>
    </source>
</evidence>
<dbReference type="GeneID" id="10503524"/>
<dbReference type="OrthoDB" id="10485409at2759"/>
<dbReference type="RefSeq" id="XP_003283091.1">
    <property type="nucleotide sequence ID" value="XM_003283043.1"/>
</dbReference>
<gene>
    <name evidence="1" type="ORF">DICPUDRAFT_74104</name>
</gene>
<reference evidence="2" key="1">
    <citation type="journal article" date="2011" name="Genome Biol.">
        <title>Comparative genomics of the social amoebae Dictyostelium discoideum and Dictyostelium purpureum.</title>
        <authorList>
            <consortium name="US DOE Joint Genome Institute (JGI-PGF)"/>
            <person name="Sucgang R."/>
            <person name="Kuo A."/>
            <person name="Tian X."/>
            <person name="Salerno W."/>
            <person name="Parikh A."/>
            <person name="Feasley C.L."/>
            <person name="Dalin E."/>
            <person name="Tu H."/>
            <person name="Huang E."/>
            <person name="Barry K."/>
            <person name="Lindquist E."/>
            <person name="Shapiro H."/>
            <person name="Bruce D."/>
            <person name="Schmutz J."/>
            <person name="Salamov A."/>
            <person name="Fey P."/>
            <person name="Gaudet P."/>
            <person name="Anjard C."/>
            <person name="Babu M.M."/>
            <person name="Basu S."/>
            <person name="Bushmanova Y."/>
            <person name="van der Wel H."/>
            <person name="Katoh-Kurasawa M."/>
            <person name="Dinh C."/>
            <person name="Coutinho P.M."/>
            <person name="Saito T."/>
            <person name="Elias M."/>
            <person name="Schaap P."/>
            <person name="Kay R.R."/>
            <person name="Henrissat B."/>
            <person name="Eichinger L."/>
            <person name="Rivero F."/>
            <person name="Putnam N.H."/>
            <person name="West C.M."/>
            <person name="Loomis W.F."/>
            <person name="Chisholm R.L."/>
            <person name="Shaulsky G."/>
            <person name="Strassmann J.E."/>
            <person name="Queller D.C."/>
            <person name="Kuspa A."/>
            <person name="Grigoriev I.V."/>
        </authorList>
    </citation>
    <scope>NUCLEOTIDE SEQUENCE [LARGE SCALE GENOMIC DNA]</scope>
    <source>
        <strain evidence="2">QSDP1</strain>
    </source>
</reference>
<name>F0Z6M8_DICPU</name>
<organism evidence="1 2">
    <name type="scientific">Dictyostelium purpureum</name>
    <name type="common">Slime mold</name>
    <dbReference type="NCBI Taxonomy" id="5786"/>
    <lineage>
        <taxon>Eukaryota</taxon>
        <taxon>Amoebozoa</taxon>
        <taxon>Evosea</taxon>
        <taxon>Eumycetozoa</taxon>
        <taxon>Dictyostelia</taxon>
        <taxon>Dictyosteliales</taxon>
        <taxon>Dictyosteliaceae</taxon>
        <taxon>Dictyostelium</taxon>
    </lineage>
</organism>
<dbReference type="EMBL" id="GL870943">
    <property type="protein sequence ID" value="EGC40340.1"/>
    <property type="molecule type" value="Genomic_DNA"/>
</dbReference>
<dbReference type="FunCoup" id="F0Z6M8">
    <property type="interactions" value="937"/>
</dbReference>
<sequence>MNVNKIVNILFIQYKKIRFYFTKRYSFYNNLKRILEWKNIYSIEDYDLKGITDLLFNREFNKVCIIIWNNNELSRRVKINHPIKGSIELMKQNIGNLIINRGGNTLSTKTNVFFFNTYHQMIICFSDIYLTQPWLRKEISYNDIATLYFVSKNEKNVSQPVFDYHPIPFSCLYINENKDTYNPNIYDIKSNENKNEKKK</sequence>
<accession>F0Z6M8</accession>